<keyword evidence="2" id="KW-0812">Transmembrane</keyword>
<dbReference type="AlphaFoldDB" id="A0AAD9S683"/>
<dbReference type="Proteomes" id="UP001265746">
    <property type="component" value="Unassembled WGS sequence"/>
</dbReference>
<proteinExistence type="predicted"/>
<accession>A0AAD9S683</accession>
<feature type="transmembrane region" description="Helical" evidence="2">
    <location>
        <begin position="134"/>
        <end position="155"/>
    </location>
</feature>
<gene>
    <name evidence="4" type="ORF">N8I77_010071</name>
</gene>
<dbReference type="PROSITE" id="PS51762">
    <property type="entry name" value="GH16_2"/>
    <property type="match status" value="1"/>
</dbReference>
<dbReference type="GO" id="GO:0004553">
    <property type="term" value="F:hydrolase activity, hydrolyzing O-glycosyl compounds"/>
    <property type="evidence" value="ECO:0007669"/>
    <property type="project" value="InterPro"/>
</dbReference>
<keyword evidence="5" id="KW-1185">Reference proteome</keyword>
<dbReference type="GO" id="GO:0005975">
    <property type="term" value="P:carbohydrate metabolic process"/>
    <property type="evidence" value="ECO:0007669"/>
    <property type="project" value="InterPro"/>
</dbReference>
<keyword evidence="2" id="KW-1133">Transmembrane helix</keyword>
<keyword evidence="2" id="KW-0472">Membrane</keyword>
<evidence type="ECO:0000256" key="1">
    <source>
        <dbReference type="SAM" id="MobiDB-lite"/>
    </source>
</evidence>
<dbReference type="SUPFAM" id="SSF49899">
    <property type="entry name" value="Concanavalin A-like lectins/glucanases"/>
    <property type="match status" value="1"/>
</dbReference>
<name>A0AAD9S683_PHOAM</name>
<protein>
    <recommendedName>
        <fullName evidence="3">GH16 domain-containing protein</fullName>
    </recommendedName>
</protein>
<dbReference type="InterPro" id="IPR013320">
    <property type="entry name" value="ConA-like_dom_sf"/>
</dbReference>
<feature type="region of interest" description="Disordered" evidence="1">
    <location>
        <begin position="25"/>
        <end position="109"/>
    </location>
</feature>
<evidence type="ECO:0000259" key="3">
    <source>
        <dbReference type="PROSITE" id="PS51762"/>
    </source>
</evidence>
<organism evidence="4 5">
    <name type="scientific">Phomopsis amygdali</name>
    <name type="common">Fusicoccum amygdali</name>
    <dbReference type="NCBI Taxonomy" id="1214568"/>
    <lineage>
        <taxon>Eukaryota</taxon>
        <taxon>Fungi</taxon>
        <taxon>Dikarya</taxon>
        <taxon>Ascomycota</taxon>
        <taxon>Pezizomycotina</taxon>
        <taxon>Sordariomycetes</taxon>
        <taxon>Sordariomycetidae</taxon>
        <taxon>Diaporthales</taxon>
        <taxon>Diaporthaceae</taxon>
        <taxon>Diaporthe</taxon>
    </lineage>
</organism>
<feature type="domain" description="GH16" evidence="3">
    <location>
        <begin position="172"/>
        <end position="498"/>
    </location>
</feature>
<dbReference type="Gene3D" id="2.60.120.200">
    <property type="match status" value="1"/>
</dbReference>
<dbReference type="Pfam" id="PF00722">
    <property type="entry name" value="Glyco_hydro_16"/>
    <property type="match status" value="1"/>
</dbReference>
<feature type="compositionally biased region" description="Polar residues" evidence="1">
    <location>
        <begin position="64"/>
        <end position="82"/>
    </location>
</feature>
<evidence type="ECO:0000313" key="4">
    <source>
        <dbReference type="EMBL" id="KAK2600544.1"/>
    </source>
</evidence>
<dbReference type="EMBL" id="JAUJFL010000006">
    <property type="protein sequence ID" value="KAK2600544.1"/>
    <property type="molecule type" value="Genomic_DNA"/>
</dbReference>
<comment type="caution">
    <text evidence="4">The sequence shown here is derived from an EMBL/GenBank/DDBJ whole genome shotgun (WGS) entry which is preliminary data.</text>
</comment>
<dbReference type="PANTHER" id="PTHR10963">
    <property type="entry name" value="GLYCOSYL HYDROLASE-RELATED"/>
    <property type="match status" value="1"/>
</dbReference>
<sequence length="507" mass="57279">MLMTIPQVTKPLPTIGELGPWTLTVESHDPSSKGWLGRVRRPRSTETTSFKAKESAEDPFADGSGQSQASQPATDPFASSQRLPRPASPLSTSKAPSRNDVRPGRPRYFHSRRVRKDEVMKPWVKEPRDATEKWIEFIPLIGLLVGIAIAGILIWDGLRNVVEHKYCTVLTEDWSRGLRPDVWQPEIQVGGFGNGEFEETTDAPENLYVKGGNLFIKATLRDDSQITKDSIVDLGSRCTGKEYYNCIAATNTAPGNSSIVPPVFSARINTKNSAKIKYGRVEVVAKMPKGDWLWPAIWMMPVNDTYGPWPASGEIDIAESRGNNHTHPQGGNNAVSSALHWGPDTDTDRWWQTFKKRTARHSVYSEGFNTFGVEWSQKYLFTYLNNRLMMVMYTPFAKSMWKRGKFPYANSNGTALQDPWSQTGRDNTPFDQEFYLILNLAVGGTNGWFKDGRSGKPWLDTSKNAPKEFWEARHSWFPTWTQPYMEVKKVTILQQCDGDEHLGHKLE</sequence>
<dbReference type="PANTHER" id="PTHR10963:SF62">
    <property type="entry name" value="GLUCAN 1,3-BETA-GLUCOSIDASE"/>
    <property type="match status" value="1"/>
</dbReference>
<dbReference type="InterPro" id="IPR000757">
    <property type="entry name" value="Beta-glucanase-like"/>
</dbReference>
<dbReference type="InterPro" id="IPR050546">
    <property type="entry name" value="Glycosyl_Hydrlase_16"/>
</dbReference>
<reference evidence="4" key="1">
    <citation type="submission" date="2023-06" db="EMBL/GenBank/DDBJ databases">
        <authorList>
            <person name="Noh H."/>
        </authorList>
    </citation>
    <scope>NUCLEOTIDE SEQUENCE</scope>
    <source>
        <strain evidence="4">DUCC20226</strain>
    </source>
</reference>
<evidence type="ECO:0000313" key="5">
    <source>
        <dbReference type="Proteomes" id="UP001265746"/>
    </source>
</evidence>
<evidence type="ECO:0000256" key="2">
    <source>
        <dbReference type="SAM" id="Phobius"/>
    </source>
</evidence>